<dbReference type="Proteomes" id="UP001143372">
    <property type="component" value="Unassembled WGS sequence"/>
</dbReference>
<keyword evidence="2" id="KW-0732">Signal</keyword>
<evidence type="ECO:0000313" key="4">
    <source>
        <dbReference type="Proteomes" id="UP001143372"/>
    </source>
</evidence>
<reference evidence="3" key="1">
    <citation type="journal article" date="2014" name="Int. J. Syst. Evol. Microbiol.">
        <title>Complete genome sequence of Corynebacterium casei LMG S-19264T (=DSM 44701T), isolated from a smear-ripened cheese.</title>
        <authorList>
            <consortium name="US DOE Joint Genome Institute (JGI-PGF)"/>
            <person name="Walter F."/>
            <person name="Albersmeier A."/>
            <person name="Kalinowski J."/>
            <person name="Ruckert C."/>
        </authorList>
    </citation>
    <scope>NUCLEOTIDE SEQUENCE</scope>
    <source>
        <strain evidence="3">VKM B-2347</strain>
    </source>
</reference>
<evidence type="ECO:0000256" key="1">
    <source>
        <dbReference type="SAM" id="MobiDB-lite"/>
    </source>
</evidence>
<name>A0A9W6IYB4_9HYPH</name>
<feature type="compositionally biased region" description="Low complexity" evidence="1">
    <location>
        <begin position="28"/>
        <end position="39"/>
    </location>
</feature>
<sequence>MARISRMSVLALAAALSAATPAFAQAPAPAGAAPAAPGADGPPPPGSPEMIVGPDSAFTLTPDGKDWTKFQTVRQIGVKCSDKACGGDRVFCLIQTRAAADAKPGEAVSESSANAFGQHLIESSPKEMKASYVEPFSEKRIGANLGRWAEMKAEGEPGSIRFSLFLVQVKAREVAFNCVAPADKWAVHEPKIEAVLAALQVTR</sequence>
<comment type="caution">
    <text evidence="3">The sequence shown here is derived from an EMBL/GenBank/DDBJ whole genome shotgun (WGS) entry which is preliminary data.</text>
</comment>
<dbReference type="InterPro" id="IPR006311">
    <property type="entry name" value="TAT_signal"/>
</dbReference>
<proteinExistence type="predicted"/>
<dbReference type="AlphaFoldDB" id="A0A9W6IYB4"/>
<organism evidence="3 4">
    <name type="scientific">Hansschlegelia plantiphila</name>
    <dbReference type="NCBI Taxonomy" id="374655"/>
    <lineage>
        <taxon>Bacteria</taxon>
        <taxon>Pseudomonadati</taxon>
        <taxon>Pseudomonadota</taxon>
        <taxon>Alphaproteobacteria</taxon>
        <taxon>Hyphomicrobiales</taxon>
        <taxon>Methylopilaceae</taxon>
        <taxon>Hansschlegelia</taxon>
    </lineage>
</organism>
<accession>A0A9W6IYB4</accession>
<feature type="chain" id="PRO_5040999651" description="DUF1795 domain-containing protein" evidence="2">
    <location>
        <begin position="25"/>
        <end position="203"/>
    </location>
</feature>
<keyword evidence="4" id="KW-1185">Reference proteome</keyword>
<gene>
    <name evidence="3" type="ORF">GCM10008179_10190</name>
</gene>
<protein>
    <recommendedName>
        <fullName evidence="5">DUF1795 domain-containing protein</fullName>
    </recommendedName>
</protein>
<evidence type="ECO:0008006" key="5">
    <source>
        <dbReference type="Google" id="ProtNLM"/>
    </source>
</evidence>
<feature type="region of interest" description="Disordered" evidence="1">
    <location>
        <begin position="28"/>
        <end position="54"/>
    </location>
</feature>
<dbReference type="RefSeq" id="WP_271167624.1">
    <property type="nucleotide sequence ID" value="NZ_BSFI01000004.1"/>
</dbReference>
<dbReference type="EMBL" id="BSFI01000004">
    <property type="protein sequence ID" value="GLK67381.1"/>
    <property type="molecule type" value="Genomic_DNA"/>
</dbReference>
<reference evidence="3" key="2">
    <citation type="submission" date="2023-01" db="EMBL/GenBank/DDBJ databases">
        <authorList>
            <person name="Sun Q."/>
            <person name="Evtushenko L."/>
        </authorList>
    </citation>
    <scope>NUCLEOTIDE SEQUENCE</scope>
    <source>
        <strain evidence="3">VKM B-2347</strain>
    </source>
</reference>
<dbReference type="PROSITE" id="PS51318">
    <property type="entry name" value="TAT"/>
    <property type="match status" value="1"/>
</dbReference>
<feature type="signal peptide" evidence="2">
    <location>
        <begin position="1"/>
        <end position="24"/>
    </location>
</feature>
<evidence type="ECO:0000256" key="2">
    <source>
        <dbReference type="SAM" id="SignalP"/>
    </source>
</evidence>
<evidence type="ECO:0000313" key="3">
    <source>
        <dbReference type="EMBL" id="GLK67381.1"/>
    </source>
</evidence>